<dbReference type="GO" id="GO:0072330">
    <property type="term" value="P:monocarboxylic acid biosynthetic process"/>
    <property type="evidence" value="ECO:0007669"/>
    <property type="project" value="UniProtKB-ARBA"/>
</dbReference>
<name>A0AAD6EBZ2_9EURO</name>
<dbReference type="InterPro" id="IPR029058">
    <property type="entry name" value="AB_hydrolase_fold"/>
</dbReference>
<dbReference type="GO" id="GO:0004177">
    <property type="term" value="F:aminopeptidase activity"/>
    <property type="evidence" value="ECO:0007669"/>
    <property type="project" value="UniProtKB-EC"/>
</dbReference>
<dbReference type="GO" id="GO:0006508">
    <property type="term" value="P:proteolysis"/>
    <property type="evidence" value="ECO:0007669"/>
    <property type="project" value="InterPro"/>
</dbReference>
<dbReference type="GO" id="GO:0005737">
    <property type="term" value="C:cytoplasm"/>
    <property type="evidence" value="ECO:0007669"/>
    <property type="project" value="InterPro"/>
</dbReference>
<dbReference type="GO" id="GO:0017000">
    <property type="term" value="P:antibiotic biosynthetic process"/>
    <property type="evidence" value="ECO:0007669"/>
    <property type="project" value="UniProtKB-ARBA"/>
</dbReference>
<evidence type="ECO:0008006" key="3">
    <source>
        <dbReference type="Google" id="ProtNLM"/>
    </source>
</evidence>
<dbReference type="RefSeq" id="XP_056755615.1">
    <property type="nucleotide sequence ID" value="XM_056895867.1"/>
</dbReference>
<reference evidence="1" key="2">
    <citation type="submission" date="2023-01" db="EMBL/GenBank/DDBJ databases">
        <authorList>
            <person name="Petersen C."/>
        </authorList>
    </citation>
    <scope>NUCLEOTIDE SEQUENCE</scope>
    <source>
        <strain evidence="1">IBT 12815</strain>
    </source>
</reference>
<dbReference type="PANTHER" id="PTHR43722">
    <property type="entry name" value="PROLINE IMINOPEPTIDASE"/>
    <property type="match status" value="1"/>
</dbReference>
<sequence length="320" mass="36285">MANPLIGYSHSAAFDISRLPVSDIHTLNYKQYGKQDVEPEIPTLLFPYLHRRPDEDTLYTNTKFFNPAIDRVVLFDQRGAGKSTPAIGLRQNTSQHPVSDIDVLRKHLQIVKWYRYLFFGPWGSTLSVLYAQVYPEMSVREIFTVRKFELETSCGSIGAANITEAYEAFVNYLPGKYYDLLASEDYETRVAEAREPERFAQLRDDAWVFAHARLEAHYLANGGLLEEGQIIKVENLRSSHIPTTIIQGRYGIVSAPQTGWDPHKGSPDSRLFWTPDAGYNASLALTSFLRHGHANIFVGTWHAGQLSEVCDEHAELDFTL</sequence>
<dbReference type="GeneID" id="81586109"/>
<accession>A0AAD6EBZ2</accession>
<dbReference type="PANTHER" id="PTHR43722:SF1">
    <property type="entry name" value="PROLINE IMINOPEPTIDASE"/>
    <property type="match status" value="1"/>
</dbReference>
<dbReference type="Proteomes" id="UP001213799">
    <property type="component" value="Unassembled WGS sequence"/>
</dbReference>
<comment type="caution">
    <text evidence="1">The sequence shown here is derived from an EMBL/GenBank/DDBJ whole genome shotgun (WGS) entry which is preliminary data.</text>
</comment>
<keyword evidence="2" id="KW-1185">Reference proteome</keyword>
<dbReference type="InterPro" id="IPR005944">
    <property type="entry name" value="Pro_iminopeptidase"/>
</dbReference>
<gene>
    <name evidence="1" type="ORF">N7537_004810</name>
</gene>
<dbReference type="EMBL" id="JAQJAE010000002">
    <property type="protein sequence ID" value="KAJ5608191.1"/>
    <property type="molecule type" value="Genomic_DNA"/>
</dbReference>
<dbReference type="Gene3D" id="3.40.50.1820">
    <property type="entry name" value="alpha/beta hydrolase"/>
    <property type="match status" value="1"/>
</dbReference>
<protein>
    <recommendedName>
        <fullName evidence="3">Prolyl aminopeptidase</fullName>
    </recommendedName>
</protein>
<organism evidence="1 2">
    <name type="scientific">Penicillium hordei</name>
    <dbReference type="NCBI Taxonomy" id="40994"/>
    <lineage>
        <taxon>Eukaryota</taxon>
        <taxon>Fungi</taxon>
        <taxon>Dikarya</taxon>
        <taxon>Ascomycota</taxon>
        <taxon>Pezizomycotina</taxon>
        <taxon>Eurotiomycetes</taxon>
        <taxon>Eurotiomycetidae</taxon>
        <taxon>Eurotiales</taxon>
        <taxon>Aspergillaceae</taxon>
        <taxon>Penicillium</taxon>
    </lineage>
</organism>
<evidence type="ECO:0000313" key="1">
    <source>
        <dbReference type="EMBL" id="KAJ5608191.1"/>
    </source>
</evidence>
<reference evidence="1" key="1">
    <citation type="journal article" date="2023" name="IMA Fungus">
        <title>Comparative genomic study of the Penicillium genus elucidates a diverse pangenome and 15 lateral gene transfer events.</title>
        <authorList>
            <person name="Petersen C."/>
            <person name="Sorensen T."/>
            <person name="Nielsen M.R."/>
            <person name="Sondergaard T.E."/>
            <person name="Sorensen J.L."/>
            <person name="Fitzpatrick D.A."/>
            <person name="Frisvad J.C."/>
            <person name="Nielsen K.L."/>
        </authorList>
    </citation>
    <scope>NUCLEOTIDE SEQUENCE</scope>
    <source>
        <strain evidence="1">IBT 12815</strain>
    </source>
</reference>
<proteinExistence type="predicted"/>
<evidence type="ECO:0000313" key="2">
    <source>
        <dbReference type="Proteomes" id="UP001213799"/>
    </source>
</evidence>
<dbReference type="AlphaFoldDB" id="A0AAD6EBZ2"/>
<dbReference type="SUPFAM" id="SSF53474">
    <property type="entry name" value="alpha/beta-Hydrolases"/>
    <property type="match status" value="1"/>
</dbReference>